<evidence type="ECO:0008006" key="3">
    <source>
        <dbReference type="Google" id="ProtNLM"/>
    </source>
</evidence>
<feature type="transmembrane region" description="Helical" evidence="1">
    <location>
        <begin position="107"/>
        <end position="126"/>
    </location>
</feature>
<feature type="transmembrane region" description="Helical" evidence="1">
    <location>
        <begin position="405"/>
        <end position="424"/>
    </location>
</feature>
<keyword evidence="1" id="KW-0812">Transmembrane</keyword>
<feature type="transmembrane region" description="Helical" evidence="1">
    <location>
        <begin position="214"/>
        <end position="232"/>
    </location>
</feature>
<sequence>MFDYIKIDEGANRLLMCILILAICWFLVKWKKRATLPFNVVMVYISVGFVSATVFYCLSQNYWYYFDSKDINLAPLLYLVFLFIVLALPFCMIDLKNIKRIDDTGISPYLNGMATAIFILSILPFIDAVIKLPSLDYSTIVTAYEGEGERSSFLFYYSNQLRNYLKFFISPLLFYYLYKESAYKRYANYMFFAVFTNILLAITSGGRGTMVNDLNYLIICYILFRGLLPPKVKYKIKRIGIIGGMCTVAGLTVITFARNNFDASTASDEDKANIVTGVSLYLGQGPLEFSRNMYPSTVRTEGDNSFSLVKTALGMKTFKDNDDRREYWEDKQTIPNFIFYTVIGDVYSDLDFGYTILFCVLISLVFCVFFYKTRFKPMSIQMVVIISLYFEWVTMGFMNNCYKTYYSQFYILITLLINILLSFIQNNRKTLVHIKKE</sequence>
<feature type="transmembrane region" description="Helical" evidence="1">
    <location>
        <begin position="352"/>
        <end position="371"/>
    </location>
</feature>
<feature type="transmembrane region" description="Helical" evidence="1">
    <location>
        <begin position="378"/>
        <end position="399"/>
    </location>
</feature>
<dbReference type="AlphaFoldDB" id="A0A6N3GTG5"/>
<dbReference type="NCBIfam" id="TIGR04370">
    <property type="entry name" value="glyco_rpt_poly"/>
    <property type="match status" value="1"/>
</dbReference>
<dbReference type="EMBL" id="CACRUT010000031">
    <property type="protein sequence ID" value="VYU67776.1"/>
    <property type="molecule type" value="Genomic_DNA"/>
</dbReference>
<feature type="transmembrane region" description="Helical" evidence="1">
    <location>
        <begin position="76"/>
        <end position="95"/>
    </location>
</feature>
<accession>A0A6N3GTG5</accession>
<feature type="transmembrane region" description="Helical" evidence="1">
    <location>
        <begin position="239"/>
        <end position="257"/>
    </location>
</feature>
<proteinExistence type="predicted"/>
<protein>
    <recommendedName>
        <fullName evidence="3">Oligosaccharide repeat unit polymerase</fullName>
    </recommendedName>
</protein>
<evidence type="ECO:0000256" key="1">
    <source>
        <dbReference type="SAM" id="Phobius"/>
    </source>
</evidence>
<evidence type="ECO:0000313" key="2">
    <source>
        <dbReference type="EMBL" id="VYU67776.1"/>
    </source>
</evidence>
<keyword evidence="1" id="KW-0472">Membrane</keyword>
<feature type="transmembrane region" description="Helical" evidence="1">
    <location>
        <begin position="190"/>
        <end position="208"/>
    </location>
</feature>
<organism evidence="2">
    <name type="scientific">Paraprevotella clara</name>
    <dbReference type="NCBI Taxonomy" id="454154"/>
    <lineage>
        <taxon>Bacteria</taxon>
        <taxon>Pseudomonadati</taxon>
        <taxon>Bacteroidota</taxon>
        <taxon>Bacteroidia</taxon>
        <taxon>Bacteroidales</taxon>
        <taxon>Prevotellaceae</taxon>
        <taxon>Paraprevotella</taxon>
    </lineage>
</organism>
<reference evidence="2" key="1">
    <citation type="submission" date="2019-11" db="EMBL/GenBank/DDBJ databases">
        <authorList>
            <person name="Feng L."/>
        </authorList>
    </citation>
    <scope>NUCLEOTIDE SEQUENCE</scope>
    <source>
        <strain evidence="2">PclaraLFYP37</strain>
    </source>
</reference>
<gene>
    <name evidence="2" type="ORF">PCLFYP37_00608</name>
</gene>
<feature type="transmembrane region" description="Helical" evidence="1">
    <location>
        <begin position="12"/>
        <end position="28"/>
    </location>
</feature>
<feature type="transmembrane region" description="Helical" evidence="1">
    <location>
        <begin position="40"/>
        <end position="64"/>
    </location>
</feature>
<dbReference type="RefSeq" id="WP_118146206.1">
    <property type="nucleotide sequence ID" value="NZ_CACRUT010000031.1"/>
</dbReference>
<keyword evidence="1" id="KW-1133">Transmembrane helix</keyword>
<feature type="transmembrane region" description="Helical" evidence="1">
    <location>
        <begin position="161"/>
        <end position="178"/>
    </location>
</feature>
<name>A0A6N3GTG5_9BACT</name>